<dbReference type="PANTHER" id="PTHR30136:SF34">
    <property type="entry name" value="TRANSCRIPTIONAL REGULATOR"/>
    <property type="match status" value="1"/>
</dbReference>
<dbReference type="InterPro" id="IPR029016">
    <property type="entry name" value="GAF-like_dom_sf"/>
</dbReference>
<dbReference type="InterPro" id="IPR036388">
    <property type="entry name" value="WH-like_DNA-bd_sf"/>
</dbReference>
<accession>A0A0F0LXP4</accession>
<dbReference type="SUPFAM" id="SSF46785">
    <property type="entry name" value="Winged helix' DNA-binding domain"/>
    <property type="match status" value="1"/>
</dbReference>
<evidence type="ECO:0000313" key="10">
    <source>
        <dbReference type="Proteomes" id="UP000033451"/>
    </source>
</evidence>
<proteinExistence type="predicted"/>
<evidence type="ECO:0000256" key="5">
    <source>
        <dbReference type="ARBA" id="ARBA00058938"/>
    </source>
</evidence>
<dbReference type="Proteomes" id="UP000033451">
    <property type="component" value="Unassembled WGS sequence"/>
</dbReference>
<dbReference type="InterPro" id="IPR014757">
    <property type="entry name" value="Tscrpt_reg_IclR_C"/>
</dbReference>
<dbReference type="InterPro" id="IPR005471">
    <property type="entry name" value="Tscrpt_reg_IclR_N"/>
</dbReference>
<feature type="domain" description="HTH iclR-type" evidence="7">
    <location>
        <begin position="1"/>
        <end position="63"/>
    </location>
</feature>
<dbReference type="OrthoDB" id="9807558at2"/>
<protein>
    <recommendedName>
        <fullName evidence="6">Glycerol operon regulatory protein</fullName>
    </recommendedName>
</protein>
<dbReference type="GO" id="GO:0006071">
    <property type="term" value="P:glycerol metabolic process"/>
    <property type="evidence" value="ECO:0007669"/>
    <property type="project" value="UniProtKB-KW"/>
</dbReference>
<dbReference type="SMART" id="SM00346">
    <property type="entry name" value="HTH_ICLR"/>
    <property type="match status" value="1"/>
</dbReference>
<dbReference type="SUPFAM" id="SSF55781">
    <property type="entry name" value="GAF domain-like"/>
    <property type="match status" value="1"/>
</dbReference>
<keyword evidence="1" id="KW-0319">Glycerol metabolism</keyword>
<dbReference type="PROSITE" id="PS51077">
    <property type="entry name" value="HTH_ICLR"/>
    <property type="match status" value="1"/>
</dbReference>
<comment type="function">
    <text evidence="5">May be an activator protein for the gylABX operon.</text>
</comment>
<dbReference type="Pfam" id="PF09339">
    <property type="entry name" value="HTH_IclR"/>
    <property type="match status" value="1"/>
</dbReference>
<organism evidence="9 10">
    <name type="scientific">Microbacterium ginsengisoli</name>
    <dbReference type="NCBI Taxonomy" id="400772"/>
    <lineage>
        <taxon>Bacteria</taxon>
        <taxon>Bacillati</taxon>
        <taxon>Actinomycetota</taxon>
        <taxon>Actinomycetes</taxon>
        <taxon>Micrococcales</taxon>
        <taxon>Microbacteriaceae</taxon>
        <taxon>Microbacterium</taxon>
    </lineage>
</organism>
<evidence type="ECO:0000256" key="6">
    <source>
        <dbReference type="ARBA" id="ARBA00070406"/>
    </source>
</evidence>
<dbReference type="Gene3D" id="3.30.450.40">
    <property type="match status" value="1"/>
</dbReference>
<dbReference type="InterPro" id="IPR050707">
    <property type="entry name" value="HTH_MetabolicPath_Reg"/>
</dbReference>
<dbReference type="PROSITE" id="PS51078">
    <property type="entry name" value="ICLR_ED"/>
    <property type="match status" value="1"/>
</dbReference>
<name>A0A0F0LXP4_9MICO</name>
<dbReference type="PANTHER" id="PTHR30136">
    <property type="entry name" value="HELIX-TURN-HELIX TRANSCRIPTIONAL REGULATOR, ICLR FAMILY"/>
    <property type="match status" value="1"/>
</dbReference>
<evidence type="ECO:0000256" key="1">
    <source>
        <dbReference type="ARBA" id="ARBA00022798"/>
    </source>
</evidence>
<evidence type="ECO:0000256" key="3">
    <source>
        <dbReference type="ARBA" id="ARBA00023125"/>
    </source>
</evidence>
<keyword evidence="4" id="KW-0804">Transcription</keyword>
<dbReference type="GO" id="GO:0003700">
    <property type="term" value="F:DNA-binding transcription factor activity"/>
    <property type="evidence" value="ECO:0007669"/>
    <property type="project" value="TreeGrafter"/>
</dbReference>
<evidence type="ECO:0000259" key="8">
    <source>
        <dbReference type="PROSITE" id="PS51078"/>
    </source>
</evidence>
<dbReference type="EMBL" id="JYIY01000055">
    <property type="protein sequence ID" value="KJL39546.1"/>
    <property type="molecule type" value="Genomic_DNA"/>
</dbReference>
<evidence type="ECO:0000313" key="9">
    <source>
        <dbReference type="EMBL" id="KJL39546.1"/>
    </source>
</evidence>
<dbReference type="Gene3D" id="1.10.10.10">
    <property type="entry name" value="Winged helix-like DNA-binding domain superfamily/Winged helix DNA-binding domain"/>
    <property type="match status" value="1"/>
</dbReference>
<keyword evidence="10" id="KW-1185">Reference proteome</keyword>
<dbReference type="FunFam" id="1.10.10.10:FF:000056">
    <property type="entry name" value="IclR family transcriptional regulator"/>
    <property type="match status" value="1"/>
</dbReference>
<dbReference type="InterPro" id="IPR036390">
    <property type="entry name" value="WH_DNA-bd_sf"/>
</dbReference>
<gene>
    <name evidence="9" type="primary">pcaR_1</name>
    <name evidence="9" type="ORF">RR49_00457</name>
</gene>
<dbReference type="RefSeq" id="WP_045246359.1">
    <property type="nucleotide sequence ID" value="NZ_JYIY01000055.1"/>
</dbReference>
<dbReference type="AlphaFoldDB" id="A0A0F0LXP4"/>
<dbReference type="GO" id="GO:0045892">
    <property type="term" value="P:negative regulation of DNA-templated transcription"/>
    <property type="evidence" value="ECO:0007669"/>
    <property type="project" value="TreeGrafter"/>
</dbReference>
<keyword evidence="2" id="KW-0805">Transcription regulation</keyword>
<keyword evidence="3" id="KW-0238">DNA-binding</keyword>
<dbReference type="GO" id="GO:0003677">
    <property type="term" value="F:DNA binding"/>
    <property type="evidence" value="ECO:0007669"/>
    <property type="project" value="UniProtKB-KW"/>
</dbReference>
<dbReference type="STRING" id="400772.RR49_00457"/>
<sequence>MQSLARGLAVIRAFDADHAQLTLSEVARRTEIPRAAARRFLRTLETLGYVRTDAAAATFALTPRVLDLGFSYLSSLTLPELVQPHLERLSREVDESVSASVLDGGDIVYIARVPTRRIMSVRITIGTRFPAFATSMGRVLLADLDEADALARIAASGDRHAPAEVARQLAAVRAQGYAIVDGELEPLLVSAAVAVRDRADRAVAAVNVATSGGAGTAERLAETVVPLLIDAAAAASADLSR</sequence>
<evidence type="ECO:0000256" key="2">
    <source>
        <dbReference type="ARBA" id="ARBA00023015"/>
    </source>
</evidence>
<dbReference type="Pfam" id="PF01614">
    <property type="entry name" value="IclR_C"/>
    <property type="match status" value="1"/>
</dbReference>
<dbReference type="PATRIC" id="fig|400772.4.peg.487"/>
<evidence type="ECO:0000259" key="7">
    <source>
        <dbReference type="PROSITE" id="PS51077"/>
    </source>
</evidence>
<evidence type="ECO:0000256" key="4">
    <source>
        <dbReference type="ARBA" id="ARBA00023163"/>
    </source>
</evidence>
<feature type="domain" description="IclR-ED" evidence="8">
    <location>
        <begin position="64"/>
        <end position="241"/>
    </location>
</feature>
<reference evidence="9 10" key="1">
    <citation type="submission" date="2015-02" db="EMBL/GenBank/DDBJ databases">
        <title>Draft genome sequences of ten Microbacterium spp. with emphasis on heavy metal contaminated environments.</title>
        <authorList>
            <person name="Corretto E."/>
        </authorList>
    </citation>
    <scope>NUCLEOTIDE SEQUENCE [LARGE SCALE GENOMIC DNA]</scope>
    <source>
        <strain evidence="9 10">DSM 18659</strain>
    </source>
</reference>
<comment type="caution">
    <text evidence="9">The sequence shown here is derived from an EMBL/GenBank/DDBJ whole genome shotgun (WGS) entry which is preliminary data.</text>
</comment>